<accession>A0A370K3K4</accession>
<protein>
    <submittedName>
        <fullName evidence="1">HutD family protein</fullName>
    </submittedName>
</protein>
<reference evidence="1 2" key="1">
    <citation type="submission" date="2018-07" db="EMBL/GenBank/DDBJ databases">
        <title>Dyella solisilvae sp. nov., isolated from the pine and broad-leaved mixed forest soil.</title>
        <authorList>
            <person name="Gao Z."/>
            <person name="Qiu L."/>
        </authorList>
    </citation>
    <scope>NUCLEOTIDE SEQUENCE [LARGE SCALE GENOMIC DNA]</scope>
    <source>
        <strain evidence="1 2">DHG54</strain>
    </source>
</reference>
<dbReference type="Proteomes" id="UP000254711">
    <property type="component" value="Unassembled WGS sequence"/>
</dbReference>
<dbReference type="RefSeq" id="WP_114826582.1">
    <property type="nucleotide sequence ID" value="NZ_QQSY01000006.1"/>
</dbReference>
<evidence type="ECO:0000313" key="1">
    <source>
        <dbReference type="EMBL" id="RDI97246.1"/>
    </source>
</evidence>
<dbReference type="AlphaFoldDB" id="A0A370K3K4"/>
<evidence type="ECO:0000313" key="2">
    <source>
        <dbReference type="Proteomes" id="UP000254711"/>
    </source>
</evidence>
<dbReference type="EMBL" id="QQSY01000006">
    <property type="protein sequence ID" value="RDI97246.1"/>
    <property type="molecule type" value="Genomic_DNA"/>
</dbReference>
<keyword evidence="2" id="KW-1185">Reference proteome</keyword>
<dbReference type="OrthoDB" id="9800082at2"/>
<dbReference type="InterPro" id="IPR011051">
    <property type="entry name" value="RmlC_Cupin_sf"/>
</dbReference>
<dbReference type="Pfam" id="PF05962">
    <property type="entry name" value="HutD"/>
    <property type="match status" value="1"/>
</dbReference>
<dbReference type="InterPro" id="IPR010282">
    <property type="entry name" value="Uncharacterised_HutD/Ves"/>
</dbReference>
<dbReference type="PANTHER" id="PTHR37943:SF1">
    <property type="entry name" value="PROTEIN VES"/>
    <property type="match status" value="1"/>
</dbReference>
<dbReference type="PANTHER" id="PTHR37943">
    <property type="entry name" value="PROTEIN VES"/>
    <property type="match status" value="1"/>
</dbReference>
<name>A0A370K3K4_9GAMM</name>
<dbReference type="Gene3D" id="2.60.120.10">
    <property type="entry name" value="Jelly Rolls"/>
    <property type="match status" value="1"/>
</dbReference>
<comment type="caution">
    <text evidence="1">The sequence shown here is derived from an EMBL/GenBank/DDBJ whole genome shotgun (WGS) entry which is preliminary data.</text>
</comment>
<dbReference type="SUPFAM" id="SSF51182">
    <property type="entry name" value="RmlC-like cupins"/>
    <property type="match status" value="1"/>
</dbReference>
<organism evidence="1 2">
    <name type="scientific">Dyella solisilvae</name>
    <dbReference type="NCBI Taxonomy" id="1920168"/>
    <lineage>
        <taxon>Bacteria</taxon>
        <taxon>Pseudomonadati</taxon>
        <taxon>Pseudomonadota</taxon>
        <taxon>Gammaproteobacteria</taxon>
        <taxon>Lysobacterales</taxon>
        <taxon>Rhodanobacteraceae</taxon>
        <taxon>Dyella</taxon>
    </lineage>
</organism>
<gene>
    <name evidence="1" type="ORF">DVT68_18010</name>
</gene>
<dbReference type="InterPro" id="IPR014710">
    <property type="entry name" value="RmlC-like_jellyroll"/>
</dbReference>
<proteinExistence type="predicted"/>
<sequence length="184" mass="19571">MSFHVIRAADVSPQPWKNGMGVTREIARFPARAGSEDFSWRISVAEVNSASPFSTFPGIDRQIVLLDGEGFHMTLDGSSTHALTTPYAPFAFPGEAQVEVAMAGGATRDFNLMVRRAWGSGSVRVLRESGSHVPDPECVLVYVARGTVTTIDGDLEAGDAWLPDCSPFEMAEGSVVLLALAAAG</sequence>
<dbReference type="CDD" id="cd20293">
    <property type="entry name" value="cupin_HutD_N"/>
    <property type="match status" value="1"/>
</dbReference>